<dbReference type="Pfam" id="PF24172">
    <property type="entry name" value="CdiI_ImmP"/>
    <property type="match status" value="1"/>
</dbReference>
<evidence type="ECO:0000313" key="2">
    <source>
        <dbReference type="Proteomes" id="UP001273350"/>
    </source>
</evidence>
<evidence type="ECO:0000313" key="1">
    <source>
        <dbReference type="EMBL" id="MDX6189493.1"/>
    </source>
</evidence>
<organism evidence="1 2">
    <name type="scientific">Flavobacterium cupriresistens</name>
    <dbReference type="NCBI Taxonomy" id="2893885"/>
    <lineage>
        <taxon>Bacteria</taxon>
        <taxon>Pseudomonadati</taxon>
        <taxon>Bacteroidota</taxon>
        <taxon>Flavobacteriia</taxon>
        <taxon>Flavobacteriales</taxon>
        <taxon>Flavobacteriaceae</taxon>
        <taxon>Flavobacterium</taxon>
    </lineage>
</organism>
<dbReference type="CDD" id="cd20693">
    <property type="entry name" value="CdiI_EcoliA0-like"/>
    <property type="match status" value="1"/>
</dbReference>
<gene>
    <name evidence="1" type="ORF">SGQ83_09050</name>
</gene>
<dbReference type="EMBL" id="JAWXVI010000005">
    <property type="protein sequence ID" value="MDX6189493.1"/>
    <property type="molecule type" value="Genomic_DNA"/>
</dbReference>
<accession>A0ABU4RCA9</accession>
<keyword evidence="2" id="KW-1185">Reference proteome</keyword>
<reference evidence="1 2" key="1">
    <citation type="submission" date="2023-11" db="EMBL/GenBank/DDBJ databases">
        <title>Unpublished Manusciprt.</title>
        <authorList>
            <person name="Saticioglu I.B."/>
            <person name="Ay H."/>
            <person name="Ajmi N."/>
            <person name="Altun S."/>
            <person name="Duman M."/>
        </authorList>
    </citation>
    <scope>NUCLEOTIDE SEQUENCE [LARGE SCALE GENOMIC DNA]</scope>
    <source>
        <strain evidence="1 2">Fl-318</strain>
    </source>
</reference>
<name>A0ABU4RCA9_9FLAO</name>
<sequence length="130" mass="15402">MSLFQECVDSLKKEVIVYAAAATLKIFEEFQQKNKFTFYGRIDWSTFQRSFKINNLDDIRKHIVHNEKCYILWNDTSFPVLETSLQSVYMNVDNVLAVSYDTWLYVFEKNIVIEFYHDGEITIGFIDSND</sequence>
<dbReference type="Proteomes" id="UP001273350">
    <property type="component" value="Unassembled WGS sequence"/>
</dbReference>
<comment type="caution">
    <text evidence="1">The sequence shown here is derived from an EMBL/GenBank/DDBJ whole genome shotgun (WGS) entry which is preliminary data.</text>
</comment>
<protein>
    <submittedName>
        <fullName evidence="1">Uncharacterized protein</fullName>
    </submittedName>
</protein>
<dbReference type="InterPro" id="IPR049585">
    <property type="entry name" value="CdiI_EcoliA0-like"/>
</dbReference>
<dbReference type="RefSeq" id="WP_230001798.1">
    <property type="nucleotide sequence ID" value="NZ_CP087134.1"/>
</dbReference>
<proteinExistence type="predicted"/>